<feature type="coiled-coil region" evidence="1">
    <location>
        <begin position="5"/>
        <end position="64"/>
    </location>
</feature>
<feature type="coiled-coil region" evidence="1">
    <location>
        <begin position="140"/>
        <end position="202"/>
    </location>
</feature>
<sequence>MSSVDGIVNEEIARLREELNKAKQRMQQWKEKTQAGVSEMRNRIVELTNQLEECRAANKLLSQQVSNATVSVVTPFAACDLEKSADSFSSFATFRVEQWLDDALTALCDTQLGKYNLLIEIANATSQELEKHKRRTAQTLRLQRKTTDALENEIANLREQVSVLQGDLAERSCAVKSRDQALEVLQGRLEEMEAAKVSYEAAQTALVSKLNAEQINVFEERLEEDRESMRREFAAREALIFDKHREEMEQLASRYEHDMAELRREIEEKPLGVVEIENGLALWPSNTARHPEDCDDVAYGELMSDLEALQEELRVSREENRKLTQEISALRTGPLSSGSLTALNSGSGTPESRVHPQKLTEAISRITELEEDVARLSEELYIARKRAVASVHQSSTVKNPKPSLVFEGQLAAYLRCTIVRLLCSAGEPAVAKNVFPVLNALLQFEKEDIEEVYRKNPDWIKRRF</sequence>
<keyword evidence="1" id="KW-0175">Coiled coil</keyword>
<proteinExistence type="predicted"/>
<organism evidence="4">
    <name type="scientific">Trypanosoma congolense (strain IL3000)</name>
    <dbReference type="NCBI Taxonomy" id="1068625"/>
    <lineage>
        <taxon>Eukaryota</taxon>
        <taxon>Discoba</taxon>
        <taxon>Euglenozoa</taxon>
        <taxon>Kinetoplastea</taxon>
        <taxon>Metakinetoplastina</taxon>
        <taxon>Trypanosomatida</taxon>
        <taxon>Trypanosomatidae</taxon>
        <taxon>Trypanosoma</taxon>
        <taxon>Nannomonas</taxon>
    </lineage>
</organism>
<evidence type="ECO:0000259" key="3">
    <source>
        <dbReference type="Pfam" id="PF01465"/>
    </source>
</evidence>
<dbReference type="VEuPathDB" id="TriTrypDB:TcIL3000_4_260"/>
<evidence type="ECO:0000256" key="1">
    <source>
        <dbReference type="SAM" id="Coils"/>
    </source>
</evidence>
<protein>
    <submittedName>
        <fullName evidence="4">Uncharacterized protein TCIL3000_4_260</fullName>
    </submittedName>
</protein>
<dbReference type="Gene3D" id="1.20.5.1700">
    <property type="match status" value="1"/>
</dbReference>
<accession>G0UKN9</accession>
<dbReference type="InterPro" id="IPR000237">
    <property type="entry name" value="GRIP_dom"/>
</dbReference>
<name>G0UKN9_TRYCI</name>
<evidence type="ECO:0000256" key="2">
    <source>
        <dbReference type="SAM" id="MobiDB-lite"/>
    </source>
</evidence>
<evidence type="ECO:0000313" key="4">
    <source>
        <dbReference type="EMBL" id="CCC89944.1"/>
    </source>
</evidence>
<dbReference type="EMBL" id="HE575317">
    <property type="protein sequence ID" value="CCC89944.1"/>
    <property type="molecule type" value="Genomic_DNA"/>
</dbReference>
<feature type="coiled-coil region" evidence="1">
    <location>
        <begin position="299"/>
        <end position="326"/>
    </location>
</feature>
<feature type="coiled-coil region" evidence="1">
    <location>
        <begin position="359"/>
        <end position="386"/>
    </location>
</feature>
<dbReference type="Pfam" id="PF01465">
    <property type="entry name" value="GRIP"/>
    <property type="match status" value="1"/>
</dbReference>
<feature type="domain" description="GRIP" evidence="3">
    <location>
        <begin position="411"/>
        <end position="450"/>
    </location>
</feature>
<reference evidence="4" key="1">
    <citation type="journal article" date="2012" name="Proc. Natl. Acad. Sci. U.S.A.">
        <title>Antigenic diversity is generated by distinct evolutionary mechanisms in African trypanosome species.</title>
        <authorList>
            <person name="Jackson A.P."/>
            <person name="Berry A."/>
            <person name="Aslett M."/>
            <person name="Allison H.C."/>
            <person name="Burton P."/>
            <person name="Vavrova-Anderson J."/>
            <person name="Brown R."/>
            <person name="Browne H."/>
            <person name="Corton N."/>
            <person name="Hauser H."/>
            <person name="Gamble J."/>
            <person name="Gilderthorp R."/>
            <person name="Marcello L."/>
            <person name="McQuillan J."/>
            <person name="Otto T.D."/>
            <person name="Quail M.A."/>
            <person name="Sanders M.J."/>
            <person name="van Tonder A."/>
            <person name="Ginger M.L."/>
            <person name="Field M.C."/>
            <person name="Barry J.D."/>
            <person name="Hertz-Fowler C."/>
            <person name="Berriman M."/>
        </authorList>
    </citation>
    <scope>NUCLEOTIDE SEQUENCE</scope>
    <source>
        <strain evidence="4">IL3000</strain>
    </source>
</reference>
<feature type="region of interest" description="Disordered" evidence="2">
    <location>
        <begin position="334"/>
        <end position="357"/>
    </location>
</feature>
<feature type="compositionally biased region" description="Polar residues" evidence="2">
    <location>
        <begin position="334"/>
        <end position="350"/>
    </location>
</feature>
<dbReference type="AlphaFoldDB" id="G0UKN9"/>
<gene>
    <name evidence="4" type="ORF">TCIL3000_4_260</name>
</gene>